<evidence type="ECO:0000256" key="5">
    <source>
        <dbReference type="ARBA" id="ARBA00022755"/>
    </source>
</evidence>
<keyword evidence="8" id="KW-0963">Cytoplasm</keyword>
<keyword evidence="4 8" id="KW-0547">Nucleotide-binding</keyword>
<feature type="binding site" evidence="8">
    <location>
        <begin position="445"/>
        <end position="447"/>
    </location>
    <ligand>
        <name>GTP</name>
        <dbReference type="ChEBI" id="CHEBI:37565"/>
    </ligand>
</feature>
<keyword evidence="12" id="KW-1185">Reference proteome</keyword>
<sequence>MNDKVFQPQPGRNVVVVGTQWGDEGKGKLVDWLTETAHGVVRFQGGHNAGHTLVIGGVKTALHLIPSGIMRAGVRCYIGNGVVLSPAKLLEEIEGLERAGVEVRSRLRISEACPLILPFHAALDVAREAAKEKVGAAKIGTTGRGIGPAYEDKVARRALRVQDLRHPERFAERLRELLELHNHVLVTLLGAETLEWSPALAPYIERGRVRFEPVYEEAMRQAEQLLPMVADVSRELNDAHRAGANLLFEGAQGTLLDIDHGTYPFVTSSNCVAGNAAAGSGVGPGLLHYVLGITKAYCTRVGGGPFPTELDWQTEGTPGWHMATVGAEKGTTTGRARRCGWFDAALLKRSAQVNGLSGLCITKLDVLDGLPELKLCVGYRLDGREIDLLPLGADEIARCEPIYETLPGWSEPTAGITRYEDLPANARRYLERIEATTGVPIHVISTSPDRDHTILVRHPFAA</sequence>
<comment type="subcellular location">
    <subcellularLocation>
        <location evidence="8">Cytoplasm</location>
    </subcellularLocation>
</comment>
<comment type="subunit">
    <text evidence="1 8">Homodimer.</text>
</comment>
<keyword evidence="6 8" id="KW-0460">Magnesium</keyword>
<dbReference type="FunFam" id="1.10.300.10:FF:000001">
    <property type="entry name" value="Adenylosuccinate synthetase"/>
    <property type="match status" value="1"/>
</dbReference>
<dbReference type="GO" id="GO:0044208">
    <property type="term" value="P:'de novo' AMP biosynthetic process"/>
    <property type="evidence" value="ECO:0007669"/>
    <property type="project" value="UniProtKB-UniRule"/>
</dbReference>
<feature type="binding site" evidence="8">
    <location>
        <position position="50"/>
    </location>
    <ligand>
        <name>Mg(2+)</name>
        <dbReference type="ChEBI" id="CHEBI:18420"/>
    </ligand>
</feature>
<feature type="binding site" evidence="8">
    <location>
        <begin position="22"/>
        <end position="28"/>
    </location>
    <ligand>
        <name>GTP</name>
        <dbReference type="ChEBI" id="CHEBI:37565"/>
    </ligand>
</feature>
<dbReference type="RefSeq" id="WP_068609381.1">
    <property type="nucleotide sequence ID" value="NZ_LZDH01000056.1"/>
</dbReference>
<dbReference type="Gene3D" id="3.90.170.10">
    <property type="entry name" value="Adenylosuccinate Synthetase, subunit A, domain 3"/>
    <property type="match status" value="1"/>
</dbReference>
<dbReference type="Proteomes" id="UP000091969">
    <property type="component" value="Unassembled WGS sequence"/>
</dbReference>
<dbReference type="SUPFAM" id="SSF52540">
    <property type="entry name" value="P-loop containing nucleoside triphosphate hydrolases"/>
    <property type="match status" value="1"/>
</dbReference>
<dbReference type="InterPro" id="IPR027417">
    <property type="entry name" value="P-loop_NTPase"/>
</dbReference>
<evidence type="ECO:0000256" key="10">
    <source>
        <dbReference type="RuleBase" id="RU000520"/>
    </source>
</evidence>
<dbReference type="InterPro" id="IPR001114">
    <property type="entry name" value="Adenylosuccinate_synthetase"/>
</dbReference>
<dbReference type="STRING" id="1101373.A9O67_06850"/>
<evidence type="ECO:0000256" key="9">
    <source>
        <dbReference type="PROSITE-ProRule" id="PRU10134"/>
    </source>
</evidence>
<feature type="active site" evidence="9">
    <location>
        <position position="153"/>
    </location>
</feature>
<dbReference type="NCBIfam" id="TIGR00184">
    <property type="entry name" value="purA"/>
    <property type="match status" value="1"/>
</dbReference>
<keyword evidence="5 8" id="KW-0658">Purine biosynthesis</keyword>
<feature type="binding site" description="in other chain" evidence="8">
    <location>
        <position position="252"/>
    </location>
    <ligand>
        <name>IMP</name>
        <dbReference type="ChEBI" id="CHEBI:58053"/>
        <note>ligand shared between dimeric partners</note>
    </ligand>
</feature>
<feature type="binding site" description="in other chain" evidence="8">
    <location>
        <begin position="23"/>
        <end position="26"/>
    </location>
    <ligand>
        <name>IMP</name>
        <dbReference type="ChEBI" id="CHEBI:58053"/>
        <note>ligand shared between dimeric partners</note>
    </ligand>
</feature>
<keyword evidence="2 8" id="KW-0436">Ligase</keyword>
<evidence type="ECO:0000313" key="11">
    <source>
        <dbReference type="EMBL" id="OBS30693.1"/>
    </source>
</evidence>
<dbReference type="PANTHER" id="PTHR11846">
    <property type="entry name" value="ADENYLOSUCCINATE SYNTHETASE"/>
    <property type="match status" value="1"/>
</dbReference>
<dbReference type="PROSITE" id="PS01266">
    <property type="entry name" value="ADENYLOSUCCIN_SYN_1"/>
    <property type="match status" value="1"/>
</dbReference>
<comment type="pathway">
    <text evidence="8 10">Purine metabolism; AMP biosynthesis via de novo pathway; AMP from IMP: step 1/2.</text>
</comment>
<dbReference type="Pfam" id="PF00709">
    <property type="entry name" value="Adenylsucc_synt"/>
    <property type="match status" value="1"/>
</dbReference>
<feature type="binding site" evidence="8">
    <location>
        <position position="23"/>
    </location>
    <ligand>
        <name>Mg(2+)</name>
        <dbReference type="ChEBI" id="CHEBI:18420"/>
    </ligand>
</feature>
<dbReference type="GO" id="GO:0005737">
    <property type="term" value="C:cytoplasm"/>
    <property type="evidence" value="ECO:0007669"/>
    <property type="project" value="UniProtKB-SubCell"/>
</dbReference>
<dbReference type="UniPathway" id="UPA00075">
    <property type="reaction ID" value="UER00335"/>
</dbReference>
<evidence type="ECO:0000256" key="1">
    <source>
        <dbReference type="ARBA" id="ARBA00011738"/>
    </source>
</evidence>
<dbReference type="GO" id="GO:0004019">
    <property type="term" value="F:adenylosuccinate synthase activity"/>
    <property type="evidence" value="ECO:0007669"/>
    <property type="project" value="UniProtKB-UniRule"/>
</dbReference>
<organism evidence="11 12">
    <name type="scientific">Tepidimonas fonticaldi</name>
    <dbReference type="NCBI Taxonomy" id="1101373"/>
    <lineage>
        <taxon>Bacteria</taxon>
        <taxon>Pseudomonadati</taxon>
        <taxon>Pseudomonadota</taxon>
        <taxon>Betaproteobacteria</taxon>
        <taxon>Burkholderiales</taxon>
        <taxon>Tepidimonas</taxon>
    </lineage>
</organism>
<dbReference type="NCBIfam" id="NF002223">
    <property type="entry name" value="PRK01117.1"/>
    <property type="match status" value="1"/>
</dbReference>
<feature type="binding site" evidence="8">
    <location>
        <position position="156"/>
    </location>
    <ligand>
        <name>IMP</name>
        <dbReference type="ChEBI" id="CHEBI:58053"/>
        <note>ligand shared between dimeric partners</note>
    </ligand>
</feature>
<dbReference type="CDD" id="cd03108">
    <property type="entry name" value="AdSS"/>
    <property type="match status" value="1"/>
</dbReference>
<dbReference type="AlphaFoldDB" id="A0A1A6DV01"/>
<protein>
    <recommendedName>
        <fullName evidence="8 10">Adenylosuccinate synthetase</fullName>
        <shortName evidence="8">AMPSase</shortName>
        <shortName evidence="8">AdSS</shortName>
        <ecNumber evidence="8 10">6.3.4.4</ecNumber>
    </recommendedName>
    <alternativeName>
        <fullName evidence="8">IMP--aspartate ligase</fullName>
    </alternativeName>
</protein>
<dbReference type="InterPro" id="IPR033128">
    <property type="entry name" value="Adenylosuccin_syn_Lys_AS"/>
</dbReference>
<dbReference type="GO" id="GO:0046040">
    <property type="term" value="P:IMP metabolic process"/>
    <property type="evidence" value="ECO:0007669"/>
    <property type="project" value="TreeGrafter"/>
</dbReference>
<feature type="binding site" evidence="8">
    <location>
        <begin position="50"/>
        <end position="52"/>
    </location>
    <ligand>
        <name>GTP</name>
        <dbReference type="ChEBI" id="CHEBI:37565"/>
    </ligand>
</feature>
<feature type="binding site" evidence="8">
    <location>
        <position position="337"/>
    </location>
    <ligand>
        <name>GTP</name>
        <dbReference type="ChEBI" id="CHEBI:37565"/>
    </ligand>
</feature>
<feature type="binding site" description="in other chain" evidence="8">
    <location>
        <position position="142"/>
    </location>
    <ligand>
        <name>IMP</name>
        <dbReference type="ChEBI" id="CHEBI:58053"/>
        <note>ligand shared between dimeric partners</note>
    </ligand>
</feature>
<dbReference type="FunFam" id="3.90.170.10:FF:000001">
    <property type="entry name" value="Adenylosuccinate synthetase"/>
    <property type="match status" value="1"/>
</dbReference>
<dbReference type="InterPro" id="IPR018220">
    <property type="entry name" value="Adenylosuccin_syn_GTP-bd"/>
</dbReference>
<evidence type="ECO:0000256" key="2">
    <source>
        <dbReference type="ARBA" id="ARBA00022598"/>
    </source>
</evidence>
<dbReference type="EMBL" id="LZDH01000056">
    <property type="protein sequence ID" value="OBS30693.1"/>
    <property type="molecule type" value="Genomic_DNA"/>
</dbReference>
<feature type="active site" description="Proton acceptor" evidence="8">
    <location>
        <position position="23"/>
    </location>
</feature>
<feature type="binding site" description="in other chain" evidence="8">
    <location>
        <position position="335"/>
    </location>
    <ligand>
        <name>IMP</name>
        <dbReference type="ChEBI" id="CHEBI:58053"/>
        <note>ligand shared between dimeric partners</note>
    </ligand>
</feature>
<feature type="binding site" evidence="8">
    <location>
        <begin position="331"/>
        <end position="337"/>
    </location>
    <ligand>
        <name>substrate</name>
    </ligand>
</feature>
<dbReference type="GO" id="GO:0005525">
    <property type="term" value="F:GTP binding"/>
    <property type="evidence" value="ECO:0007669"/>
    <property type="project" value="UniProtKB-UniRule"/>
</dbReference>
<dbReference type="HAMAP" id="MF_00011">
    <property type="entry name" value="Adenylosucc_synth"/>
    <property type="match status" value="1"/>
</dbReference>
<comment type="cofactor">
    <cofactor evidence="8">
        <name>Mg(2+)</name>
        <dbReference type="ChEBI" id="CHEBI:18420"/>
    </cofactor>
    <text evidence="8">Binds 1 Mg(2+) ion per subunit.</text>
</comment>
<reference evidence="11 12" key="1">
    <citation type="submission" date="2016-06" db="EMBL/GenBank/DDBJ databases">
        <title>Genome sequence of Tepidimonas fonticaldi PL17.</title>
        <authorList>
            <person name="Pinnaka A.K."/>
        </authorList>
    </citation>
    <scope>NUCLEOTIDE SEQUENCE [LARGE SCALE GENOMIC DNA]</scope>
    <source>
        <strain evidence="11 12">PL17</strain>
    </source>
</reference>
<dbReference type="InterPro" id="IPR042111">
    <property type="entry name" value="Adenylosuccinate_synth_dom3"/>
</dbReference>
<dbReference type="InterPro" id="IPR042109">
    <property type="entry name" value="Adenylosuccinate_synth_dom1"/>
</dbReference>
<proteinExistence type="inferred from homology"/>
<dbReference type="PANTHER" id="PTHR11846:SF0">
    <property type="entry name" value="ADENYLOSUCCINATE SYNTHETASE"/>
    <property type="match status" value="1"/>
</dbReference>
<evidence type="ECO:0000313" key="12">
    <source>
        <dbReference type="Proteomes" id="UP000091969"/>
    </source>
</evidence>
<name>A0A1A6DV01_9BURK</name>
<comment type="function">
    <text evidence="8">Plays an important role in the de novo pathway of purine nucleotide biosynthesis. Catalyzes the first committed step in the biosynthesis of AMP from IMP.</text>
</comment>
<dbReference type="Gene3D" id="1.10.300.10">
    <property type="entry name" value="Adenylosuccinate Synthetase, subunit A, domain 2"/>
    <property type="match status" value="1"/>
</dbReference>
<feature type="binding site" evidence="8">
    <location>
        <begin position="363"/>
        <end position="365"/>
    </location>
    <ligand>
        <name>GTP</name>
        <dbReference type="ChEBI" id="CHEBI:37565"/>
    </ligand>
</feature>
<dbReference type="GO" id="GO:0000287">
    <property type="term" value="F:magnesium ion binding"/>
    <property type="evidence" value="ECO:0007669"/>
    <property type="project" value="UniProtKB-UniRule"/>
</dbReference>
<evidence type="ECO:0000256" key="3">
    <source>
        <dbReference type="ARBA" id="ARBA00022723"/>
    </source>
</evidence>
<evidence type="ECO:0000256" key="7">
    <source>
        <dbReference type="ARBA" id="ARBA00023134"/>
    </source>
</evidence>
<evidence type="ECO:0000256" key="4">
    <source>
        <dbReference type="ARBA" id="ARBA00022741"/>
    </source>
</evidence>
<accession>A0A1A6DV01</accession>
<comment type="caution">
    <text evidence="11">The sequence shown here is derived from an EMBL/GenBank/DDBJ whole genome shotgun (WGS) entry which is preliminary data.</text>
</comment>
<dbReference type="SMART" id="SM00788">
    <property type="entry name" value="Adenylsucc_synt"/>
    <property type="match status" value="1"/>
</dbReference>
<feature type="active site" description="Proton donor" evidence="8">
    <location>
        <position position="51"/>
    </location>
</feature>
<dbReference type="EC" id="6.3.4.4" evidence="8 10"/>
<dbReference type="PROSITE" id="PS00513">
    <property type="entry name" value="ADENYLOSUCCIN_SYN_2"/>
    <property type="match status" value="1"/>
</dbReference>
<comment type="catalytic activity">
    <reaction evidence="8 10">
        <text>IMP + L-aspartate + GTP = N(6)-(1,2-dicarboxyethyl)-AMP + GDP + phosphate + 2 H(+)</text>
        <dbReference type="Rhea" id="RHEA:15753"/>
        <dbReference type="ChEBI" id="CHEBI:15378"/>
        <dbReference type="ChEBI" id="CHEBI:29991"/>
        <dbReference type="ChEBI" id="CHEBI:37565"/>
        <dbReference type="ChEBI" id="CHEBI:43474"/>
        <dbReference type="ChEBI" id="CHEBI:57567"/>
        <dbReference type="ChEBI" id="CHEBI:58053"/>
        <dbReference type="ChEBI" id="CHEBI:58189"/>
        <dbReference type="EC" id="6.3.4.4"/>
    </reaction>
</comment>
<gene>
    <name evidence="8" type="primary">purA</name>
    <name evidence="11" type="ORF">A9O67_06850</name>
</gene>
<evidence type="ECO:0000256" key="6">
    <source>
        <dbReference type="ARBA" id="ARBA00022842"/>
    </source>
</evidence>
<keyword evidence="3 8" id="KW-0479">Metal-binding</keyword>
<dbReference type="OrthoDB" id="9807553at2"/>
<evidence type="ECO:0000256" key="8">
    <source>
        <dbReference type="HAMAP-Rule" id="MF_00011"/>
    </source>
</evidence>
<dbReference type="InterPro" id="IPR042110">
    <property type="entry name" value="Adenylosuccinate_synth_dom2"/>
</dbReference>
<comment type="similarity">
    <text evidence="8 10">Belongs to the adenylosuccinate synthetase family.</text>
</comment>
<dbReference type="Gene3D" id="3.40.440.10">
    <property type="entry name" value="Adenylosuccinate Synthetase, subunit A, domain 1"/>
    <property type="match status" value="1"/>
</dbReference>
<keyword evidence="7 8" id="KW-0342">GTP-binding</keyword>
<feature type="binding site" description="in other chain" evidence="8">
    <location>
        <position position="267"/>
    </location>
    <ligand>
        <name>IMP</name>
        <dbReference type="ChEBI" id="CHEBI:58053"/>
        <note>ligand shared between dimeric partners</note>
    </ligand>
</feature>
<feature type="binding site" description="in other chain" evidence="8">
    <location>
        <begin position="48"/>
        <end position="51"/>
    </location>
    <ligand>
        <name>IMP</name>
        <dbReference type="ChEBI" id="CHEBI:58053"/>
        <note>ligand shared between dimeric partners</note>
    </ligand>
</feature>